<feature type="compositionally biased region" description="Polar residues" evidence="1">
    <location>
        <begin position="227"/>
        <end position="244"/>
    </location>
</feature>
<dbReference type="AlphaFoldDB" id="A0A1J6K682"/>
<sequence>MDNVSTEVKNFGVQPNGGQQSATVIEKFNVELLGANAGQMGDGDKISVGNREEVQVVDLTTGNSQQEIAVGDVVGPVKSKVPADILATTVFVRMFEATADTLKASAVGQDRQSDMAASVGKINMQGEVLNRANIGNNQQKVAGEGHIGNAVKVPSNEESNLNVVAEIYKPSKEHAASLIALPEHVEGAEISPTSVVVQTASFDVAGDIELNVEGFGQTPIDQRKANEQQVIKVTSQRSNANRKE</sequence>
<evidence type="ECO:0000313" key="2">
    <source>
        <dbReference type="EMBL" id="OIT24188.1"/>
    </source>
</evidence>
<dbReference type="Gramene" id="OIT24188">
    <property type="protein sequence ID" value="OIT24188"/>
    <property type="gene ID" value="A4A49_27552"/>
</dbReference>
<protein>
    <submittedName>
        <fullName evidence="2">Uncharacterized protein</fullName>
    </submittedName>
</protein>
<comment type="caution">
    <text evidence="2">The sequence shown here is derived from an EMBL/GenBank/DDBJ whole genome shotgun (WGS) entry which is preliminary data.</text>
</comment>
<dbReference type="Proteomes" id="UP000187609">
    <property type="component" value="Unassembled WGS sequence"/>
</dbReference>
<accession>A0A1J6K682</accession>
<feature type="region of interest" description="Disordered" evidence="1">
    <location>
        <begin position="221"/>
        <end position="244"/>
    </location>
</feature>
<organism evidence="2 3">
    <name type="scientific">Nicotiana attenuata</name>
    <name type="common">Coyote tobacco</name>
    <dbReference type="NCBI Taxonomy" id="49451"/>
    <lineage>
        <taxon>Eukaryota</taxon>
        <taxon>Viridiplantae</taxon>
        <taxon>Streptophyta</taxon>
        <taxon>Embryophyta</taxon>
        <taxon>Tracheophyta</taxon>
        <taxon>Spermatophyta</taxon>
        <taxon>Magnoliopsida</taxon>
        <taxon>eudicotyledons</taxon>
        <taxon>Gunneridae</taxon>
        <taxon>Pentapetalae</taxon>
        <taxon>asterids</taxon>
        <taxon>lamiids</taxon>
        <taxon>Solanales</taxon>
        <taxon>Solanaceae</taxon>
        <taxon>Nicotianoideae</taxon>
        <taxon>Nicotianeae</taxon>
        <taxon>Nicotiana</taxon>
    </lineage>
</organism>
<reference evidence="2" key="1">
    <citation type="submission" date="2016-11" db="EMBL/GenBank/DDBJ databases">
        <title>The genome of Nicotiana attenuata.</title>
        <authorList>
            <person name="Xu S."/>
            <person name="Brockmoeller T."/>
            <person name="Gaquerel E."/>
            <person name="Navarro A."/>
            <person name="Kuhl H."/>
            <person name="Gase K."/>
            <person name="Ling Z."/>
            <person name="Zhou W."/>
            <person name="Kreitzer C."/>
            <person name="Stanke M."/>
            <person name="Tang H."/>
            <person name="Lyons E."/>
            <person name="Pandey P."/>
            <person name="Pandey S.P."/>
            <person name="Timmermann B."/>
            <person name="Baldwin I.T."/>
        </authorList>
    </citation>
    <scope>NUCLEOTIDE SEQUENCE [LARGE SCALE GENOMIC DNA]</scope>
    <source>
        <strain evidence="2">UT</strain>
    </source>
</reference>
<evidence type="ECO:0000256" key="1">
    <source>
        <dbReference type="SAM" id="MobiDB-lite"/>
    </source>
</evidence>
<evidence type="ECO:0000313" key="3">
    <source>
        <dbReference type="Proteomes" id="UP000187609"/>
    </source>
</evidence>
<proteinExistence type="predicted"/>
<dbReference type="EMBL" id="MJEQ01003202">
    <property type="protein sequence ID" value="OIT24188.1"/>
    <property type="molecule type" value="Genomic_DNA"/>
</dbReference>
<name>A0A1J6K682_NICAT</name>
<keyword evidence="3" id="KW-1185">Reference proteome</keyword>
<gene>
    <name evidence="2" type="ORF">A4A49_27552</name>
</gene>